<dbReference type="SMART" id="SM00228">
    <property type="entry name" value="PDZ"/>
    <property type="match status" value="1"/>
</dbReference>
<dbReference type="EMBL" id="CAJOBC010085769">
    <property type="protein sequence ID" value="CAF4335469.1"/>
    <property type="molecule type" value="Genomic_DNA"/>
</dbReference>
<proteinExistence type="predicted"/>
<dbReference type="InterPro" id="IPR036034">
    <property type="entry name" value="PDZ_sf"/>
</dbReference>
<name>A0A815QQQ8_9BILA</name>
<protein>
    <recommendedName>
        <fullName evidence="1">PDZ domain-containing protein</fullName>
    </recommendedName>
</protein>
<dbReference type="SUPFAM" id="SSF50156">
    <property type="entry name" value="PDZ domain-like"/>
    <property type="match status" value="1"/>
</dbReference>
<dbReference type="Gene3D" id="2.30.42.10">
    <property type="match status" value="1"/>
</dbReference>
<feature type="domain" description="PDZ" evidence="1">
    <location>
        <begin position="17"/>
        <end position="82"/>
    </location>
</feature>
<sequence length="161" mass="18182">MLDLSLDHGESYPILHKIELKRHYAHERFGLAIQHERPCSISCVHVGSIAQYAGLKTGHILIKVNGKNVSDIPHEDVKKMLKANLIYCIPLDREFRELQNDIYNIEIKLGLGVLTLEILAPTSTNPSVDSVHRLYYPAILPLTTPLYISFDTEVLGLQNDI</sequence>
<accession>A0A815QQQ8</accession>
<evidence type="ECO:0000313" key="3">
    <source>
        <dbReference type="EMBL" id="CAF4335469.1"/>
    </source>
</evidence>
<evidence type="ECO:0000313" key="2">
    <source>
        <dbReference type="EMBL" id="CAF1466478.1"/>
    </source>
</evidence>
<evidence type="ECO:0000313" key="4">
    <source>
        <dbReference type="Proteomes" id="UP000663829"/>
    </source>
</evidence>
<dbReference type="InterPro" id="IPR001478">
    <property type="entry name" value="PDZ"/>
</dbReference>
<dbReference type="Proteomes" id="UP000681722">
    <property type="component" value="Unassembled WGS sequence"/>
</dbReference>
<organism evidence="2 4">
    <name type="scientific">Didymodactylos carnosus</name>
    <dbReference type="NCBI Taxonomy" id="1234261"/>
    <lineage>
        <taxon>Eukaryota</taxon>
        <taxon>Metazoa</taxon>
        <taxon>Spiralia</taxon>
        <taxon>Gnathifera</taxon>
        <taxon>Rotifera</taxon>
        <taxon>Eurotatoria</taxon>
        <taxon>Bdelloidea</taxon>
        <taxon>Philodinida</taxon>
        <taxon>Philodinidae</taxon>
        <taxon>Didymodactylos</taxon>
    </lineage>
</organism>
<comment type="caution">
    <text evidence="2">The sequence shown here is derived from an EMBL/GenBank/DDBJ whole genome shotgun (WGS) entry which is preliminary data.</text>
</comment>
<gene>
    <name evidence="2" type="ORF">GPM918_LOCUS35295</name>
    <name evidence="3" type="ORF">SRO942_LOCUS36010</name>
</gene>
<dbReference type="AlphaFoldDB" id="A0A815QQQ8"/>
<dbReference type="Pfam" id="PF00595">
    <property type="entry name" value="PDZ"/>
    <property type="match status" value="1"/>
</dbReference>
<dbReference type="Proteomes" id="UP000663829">
    <property type="component" value="Unassembled WGS sequence"/>
</dbReference>
<dbReference type="OrthoDB" id="6432049at2759"/>
<dbReference type="PROSITE" id="PS50106">
    <property type="entry name" value="PDZ"/>
    <property type="match status" value="1"/>
</dbReference>
<dbReference type="EMBL" id="CAJNOQ010020308">
    <property type="protein sequence ID" value="CAF1466478.1"/>
    <property type="molecule type" value="Genomic_DNA"/>
</dbReference>
<reference evidence="2" key="1">
    <citation type="submission" date="2021-02" db="EMBL/GenBank/DDBJ databases">
        <authorList>
            <person name="Nowell W R."/>
        </authorList>
    </citation>
    <scope>NUCLEOTIDE SEQUENCE</scope>
</reference>
<evidence type="ECO:0000259" key="1">
    <source>
        <dbReference type="PROSITE" id="PS50106"/>
    </source>
</evidence>
<keyword evidence="4" id="KW-1185">Reference proteome</keyword>